<dbReference type="EMBL" id="WBUI01000013">
    <property type="protein sequence ID" value="KAB2931536.1"/>
    <property type="molecule type" value="Genomic_DNA"/>
</dbReference>
<protein>
    <recommendedName>
        <fullName evidence="4">Lipoprotein</fullName>
    </recommendedName>
</protein>
<dbReference type="Proteomes" id="UP000460298">
    <property type="component" value="Unassembled WGS sequence"/>
</dbReference>
<evidence type="ECO:0008006" key="4">
    <source>
        <dbReference type="Google" id="ProtNLM"/>
    </source>
</evidence>
<evidence type="ECO:0000313" key="2">
    <source>
        <dbReference type="EMBL" id="KAB2931536.1"/>
    </source>
</evidence>
<name>A0A833LXV1_9LEPT</name>
<feature type="signal peptide" evidence="1">
    <location>
        <begin position="1"/>
        <end position="19"/>
    </location>
</feature>
<sequence>MKTLRIACLVAVLALSACGDRTIHSGDLTLSRNPAEFPVDFPPELVYPSGKPTLLGVLDTAGFWSPAQYAVLIETTDQAETVIDHYLNLLKRDNWQILQSRHFEKDGKTVIVAESFVQQTVTIVVEDGEAARVKLYLKKSSDD</sequence>
<gene>
    <name evidence="2" type="ORF">F9K24_13135</name>
</gene>
<evidence type="ECO:0000313" key="3">
    <source>
        <dbReference type="Proteomes" id="UP000460298"/>
    </source>
</evidence>
<evidence type="ECO:0000256" key="1">
    <source>
        <dbReference type="SAM" id="SignalP"/>
    </source>
</evidence>
<accession>A0A833LXV1</accession>
<feature type="chain" id="PRO_5032744749" description="Lipoprotein" evidence="1">
    <location>
        <begin position="20"/>
        <end position="143"/>
    </location>
</feature>
<keyword evidence="1" id="KW-0732">Signal</keyword>
<dbReference type="PROSITE" id="PS51257">
    <property type="entry name" value="PROKAR_LIPOPROTEIN"/>
    <property type="match status" value="1"/>
</dbReference>
<comment type="caution">
    <text evidence="2">The sequence shown here is derived from an EMBL/GenBank/DDBJ whole genome shotgun (WGS) entry which is preliminary data.</text>
</comment>
<proteinExistence type="predicted"/>
<organism evidence="2 3">
    <name type="scientific">Leptonema illini</name>
    <dbReference type="NCBI Taxonomy" id="183"/>
    <lineage>
        <taxon>Bacteria</taxon>
        <taxon>Pseudomonadati</taxon>
        <taxon>Spirochaetota</taxon>
        <taxon>Spirochaetia</taxon>
        <taxon>Leptospirales</taxon>
        <taxon>Leptospiraceae</taxon>
        <taxon>Leptonema</taxon>
    </lineage>
</organism>
<reference evidence="2 3" key="1">
    <citation type="submission" date="2019-10" db="EMBL/GenBank/DDBJ databases">
        <title>Extracellular Electron Transfer in a Candidatus Methanoperedens spp. Enrichment Culture.</title>
        <authorList>
            <person name="Berger S."/>
            <person name="Rangel Shaw D."/>
            <person name="Berben T."/>
            <person name="In 'T Zandt M."/>
            <person name="Frank J."/>
            <person name="Reimann J."/>
            <person name="Jetten M.S.M."/>
            <person name="Welte C.U."/>
        </authorList>
    </citation>
    <scope>NUCLEOTIDE SEQUENCE [LARGE SCALE GENOMIC DNA]</scope>
    <source>
        <strain evidence="2">SB12</strain>
    </source>
</reference>
<dbReference type="AlphaFoldDB" id="A0A833LXV1"/>